<evidence type="ECO:0000313" key="2">
    <source>
        <dbReference type="Proteomes" id="UP000192739"/>
    </source>
</evidence>
<feature type="non-terminal residue" evidence="1">
    <location>
        <position position="153"/>
    </location>
</feature>
<accession>A0A1X0EDV2</accession>
<evidence type="ECO:0008006" key="3">
    <source>
        <dbReference type="Google" id="ProtNLM"/>
    </source>
</evidence>
<comment type="caution">
    <text evidence="1">The sequence shown here is derived from an EMBL/GenBank/DDBJ whole genome shotgun (WGS) entry which is preliminary data.</text>
</comment>
<organism evidence="1 2">
    <name type="scientific">Mycobacterium intermedium</name>
    <dbReference type="NCBI Taxonomy" id="28445"/>
    <lineage>
        <taxon>Bacteria</taxon>
        <taxon>Bacillati</taxon>
        <taxon>Actinomycetota</taxon>
        <taxon>Actinomycetes</taxon>
        <taxon>Mycobacteriales</taxon>
        <taxon>Mycobacteriaceae</taxon>
        <taxon>Mycobacterium</taxon>
        <taxon>Mycobacterium simiae complex</taxon>
    </lineage>
</organism>
<protein>
    <recommendedName>
        <fullName evidence="3">PPE family protein</fullName>
    </recommendedName>
</protein>
<name>A0A1X0EDV2_MYCIE</name>
<dbReference type="Proteomes" id="UP000192739">
    <property type="component" value="Unassembled WGS sequence"/>
</dbReference>
<evidence type="ECO:0000313" key="1">
    <source>
        <dbReference type="EMBL" id="ORA82893.1"/>
    </source>
</evidence>
<proteinExistence type="predicted"/>
<gene>
    <name evidence="1" type="ORF">BST27_30935</name>
</gene>
<keyword evidence="2" id="KW-1185">Reference proteome</keyword>
<reference evidence="1 2" key="1">
    <citation type="submission" date="2017-02" db="EMBL/GenBank/DDBJ databases">
        <title>The new phylogeny of genus Mycobacterium.</title>
        <authorList>
            <person name="Tortoli E."/>
            <person name="Trovato A."/>
            <person name="Cirillo D.M."/>
        </authorList>
    </citation>
    <scope>NUCLEOTIDE SEQUENCE [LARGE SCALE GENOMIC DNA]</scope>
    <source>
        <strain evidence="1 2">DSM 44049</strain>
    </source>
</reference>
<dbReference type="AlphaFoldDB" id="A0A1X0EDV2"/>
<feature type="non-terminal residue" evidence="1">
    <location>
        <position position="1"/>
    </location>
</feature>
<sequence length="153" mass="15409">IGNSGNMNNGFFIRGDAQGITGVTYEIHIDQIPVDFGMRIPLHLTITGGTFDITTAPFTVPQLPVTLSGAGIAGNFGPINVPTITIGGPQLNLTIGGPGYTIFGGITGTVGPIHMGFGIPAGSGYFNQTGAPSSGFFNSGEGSSSGFFNLGAG</sequence>
<dbReference type="EMBL" id="MVHT01000314">
    <property type="protein sequence ID" value="ORA82893.1"/>
    <property type="molecule type" value="Genomic_DNA"/>
</dbReference>